<reference evidence="2 3" key="1">
    <citation type="submission" date="2016-10" db="EMBL/GenBank/DDBJ databases">
        <authorList>
            <person name="de Groot N.N."/>
        </authorList>
    </citation>
    <scope>NUCLEOTIDE SEQUENCE [LARGE SCALE GENOMIC DNA]</scope>
    <source>
        <strain evidence="2 3">DSM 15695</strain>
    </source>
</reference>
<keyword evidence="3" id="KW-1185">Reference proteome</keyword>
<dbReference type="AlphaFoldDB" id="A0A1H8Z1D4"/>
<sequence length="201" mass="22769">MEHLFSQGQDAEHTLILFHGTGGNEESLIPIAQTIAPQANYLAIRGEINEQGYLRFFRRYDDGSYDLENLDQQGRKINDFLNWASDHYHFDLTQAIFVGFSNGSNIASHLLFQLGSPVKRAILMAPLYPLDFNPELDLSSKEIFLSMGKQDPLCSMEQNQALLAKLEQAQAHVQYTWVNSHEVTLNSLSEIKQWLVNLGIA</sequence>
<name>A0A1H8Z1D4_9LACT</name>
<dbReference type="InterPro" id="IPR029058">
    <property type="entry name" value="AB_hydrolase_fold"/>
</dbReference>
<proteinExistence type="predicted"/>
<accession>A0A1H8Z1D4</accession>
<dbReference type="Gene3D" id="3.40.50.1820">
    <property type="entry name" value="alpha/beta hydrolase"/>
    <property type="match status" value="1"/>
</dbReference>
<protein>
    <submittedName>
        <fullName evidence="2">Phospholipase/carboxylesterase</fullName>
    </submittedName>
</protein>
<dbReference type="InterPro" id="IPR003140">
    <property type="entry name" value="PLipase/COase/thioEstase"/>
</dbReference>
<dbReference type="STRING" id="89093.SAMN04488558_101110"/>
<evidence type="ECO:0000313" key="2">
    <source>
        <dbReference type="EMBL" id="SEP58166.1"/>
    </source>
</evidence>
<evidence type="ECO:0000259" key="1">
    <source>
        <dbReference type="Pfam" id="PF02230"/>
    </source>
</evidence>
<gene>
    <name evidence="2" type="ORF">SAMN04488558_101110</name>
</gene>
<evidence type="ECO:0000313" key="3">
    <source>
        <dbReference type="Proteomes" id="UP000198833"/>
    </source>
</evidence>
<organism evidence="2 3">
    <name type="scientific">Ignavigranum ruoffiae</name>
    <dbReference type="NCBI Taxonomy" id="89093"/>
    <lineage>
        <taxon>Bacteria</taxon>
        <taxon>Bacillati</taxon>
        <taxon>Bacillota</taxon>
        <taxon>Bacilli</taxon>
        <taxon>Lactobacillales</taxon>
        <taxon>Aerococcaceae</taxon>
        <taxon>Ignavigranum</taxon>
    </lineage>
</organism>
<feature type="domain" description="Phospholipase/carboxylesterase/thioesterase" evidence="1">
    <location>
        <begin position="6"/>
        <end position="195"/>
    </location>
</feature>
<dbReference type="GO" id="GO:0016787">
    <property type="term" value="F:hydrolase activity"/>
    <property type="evidence" value="ECO:0007669"/>
    <property type="project" value="InterPro"/>
</dbReference>
<dbReference type="EMBL" id="FOEN01000001">
    <property type="protein sequence ID" value="SEP58166.1"/>
    <property type="molecule type" value="Genomic_DNA"/>
</dbReference>
<dbReference type="OrthoDB" id="9796570at2"/>
<dbReference type="Pfam" id="PF02230">
    <property type="entry name" value="Abhydrolase_2"/>
    <property type="match status" value="1"/>
</dbReference>
<dbReference type="SUPFAM" id="SSF53474">
    <property type="entry name" value="alpha/beta-Hydrolases"/>
    <property type="match status" value="1"/>
</dbReference>
<dbReference type="RefSeq" id="WP_092569694.1">
    <property type="nucleotide sequence ID" value="NZ_CALUDV010000004.1"/>
</dbReference>
<dbReference type="Proteomes" id="UP000198833">
    <property type="component" value="Unassembled WGS sequence"/>
</dbReference>